<evidence type="ECO:0000256" key="1">
    <source>
        <dbReference type="ARBA" id="ARBA00004651"/>
    </source>
</evidence>
<feature type="transmembrane region" description="Helical" evidence="6">
    <location>
        <begin position="257"/>
        <end position="278"/>
    </location>
</feature>
<dbReference type="Gene3D" id="3.60.15.10">
    <property type="entry name" value="Ribonuclease Z/Hydroxyacylglutathione hydrolase-like"/>
    <property type="match status" value="1"/>
</dbReference>
<evidence type="ECO:0000313" key="8">
    <source>
        <dbReference type="EMBL" id="SFQ45571.1"/>
    </source>
</evidence>
<dbReference type="InterPro" id="IPR025405">
    <property type="entry name" value="DUF4131"/>
</dbReference>
<keyword evidence="2" id="KW-1003">Cell membrane</keyword>
<proteinExistence type="predicted"/>
<gene>
    <name evidence="8" type="ORF">SAMN04488506_2129</name>
</gene>
<protein>
    <submittedName>
        <fullName evidence="8">Competence protein ComEC</fullName>
    </submittedName>
</protein>
<evidence type="ECO:0000256" key="2">
    <source>
        <dbReference type="ARBA" id="ARBA00022475"/>
    </source>
</evidence>
<dbReference type="CDD" id="cd07731">
    <property type="entry name" value="ComA-like_MBL-fold"/>
    <property type="match status" value="1"/>
</dbReference>
<dbReference type="Pfam" id="PF03772">
    <property type="entry name" value="Competence"/>
    <property type="match status" value="1"/>
</dbReference>
<dbReference type="GO" id="GO:0005886">
    <property type="term" value="C:plasma membrane"/>
    <property type="evidence" value="ECO:0007669"/>
    <property type="project" value="UniProtKB-SubCell"/>
</dbReference>
<dbReference type="InterPro" id="IPR036866">
    <property type="entry name" value="RibonucZ/Hydroxyglut_hydro"/>
</dbReference>
<feature type="transmembrane region" description="Helical" evidence="6">
    <location>
        <begin position="188"/>
        <end position="205"/>
    </location>
</feature>
<dbReference type="InterPro" id="IPR035681">
    <property type="entry name" value="ComA-like_MBL"/>
</dbReference>
<evidence type="ECO:0000256" key="6">
    <source>
        <dbReference type="SAM" id="Phobius"/>
    </source>
</evidence>
<dbReference type="Pfam" id="PF00753">
    <property type="entry name" value="Lactamase_B"/>
    <property type="match status" value="1"/>
</dbReference>
<keyword evidence="9" id="KW-1185">Reference proteome</keyword>
<feature type="domain" description="Metallo-beta-lactamase" evidence="7">
    <location>
        <begin position="435"/>
        <end position="647"/>
    </location>
</feature>
<evidence type="ECO:0000256" key="3">
    <source>
        <dbReference type="ARBA" id="ARBA00022692"/>
    </source>
</evidence>
<dbReference type="EMBL" id="FOXW01000010">
    <property type="protein sequence ID" value="SFQ45571.1"/>
    <property type="molecule type" value="Genomic_DNA"/>
</dbReference>
<dbReference type="InterPro" id="IPR004797">
    <property type="entry name" value="Competence_ComEC/Rec2"/>
</dbReference>
<dbReference type="Proteomes" id="UP000199136">
    <property type="component" value="Unassembled WGS sequence"/>
</dbReference>
<dbReference type="NCBIfam" id="TIGR00360">
    <property type="entry name" value="ComEC_N-term"/>
    <property type="match status" value="1"/>
</dbReference>
<dbReference type="InterPro" id="IPR001279">
    <property type="entry name" value="Metallo-B-lactamas"/>
</dbReference>
<dbReference type="GO" id="GO:0030420">
    <property type="term" value="P:establishment of competence for transformation"/>
    <property type="evidence" value="ECO:0007669"/>
    <property type="project" value="InterPro"/>
</dbReference>
<evidence type="ECO:0000259" key="7">
    <source>
        <dbReference type="SMART" id="SM00849"/>
    </source>
</evidence>
<accession>A0A1I5YMU3</accession>
<comment type="subcellular location">
    <subcellularLocation>
        <location evidence="1">Cell membrane</location>
        <topology evidence="1">Multi-pass membrane protein</topology>
    </subcellularLocation>
</comment>
<feature type="transmembrane region" description="Helical" evidence="6">
    <location>
        <begin position="225"/>
        <end position="245"/>
    </location>
</feature>
<keyword evidence="3 6" id="KW-0812">Transmembrane</keyword>
<dbReference type="STRING" id="82801.SAMN04488506_2129"/>
<feature type="transmembrane region" description="Helical" evidence="6">
    <location>
        <begin position="156"/>
        <end position="179"/>
    </location>
</feature>
<dbReference type="NCBIfam" id="TIGR00361">
    <property type="entry name" value="ComEC_Rec2"/>
    <property type="match status" value="1"/>
</dbReference>
<feature type="transmembrane region" description="Helical" evidence="6">
    <location>
        <begin position="284"/>
        <end position="303"/>
    </location>
</feature>
<evidence type="ECO:0000256" key="4">
    <source>
        <dbReference type="ARBA" id="ARBA00022989"/>
    </source>
</evidence>
<dbReference type="Pfam" id="PF13567">
    <property type="entry name" value="DUF4131"/>
    <property type="match status" value="1"/>
</dbReference>
<evidence type="ECO:0000313" key="9">
    <source>
        <dbReference type="Proteomes" id="UP000199136"/>
    </source>
</evidence>
<evidence type="ECO:0000256" key="5">
    <source>
        <dbReference type="ARBA" id="ARBA00023136"/>
    </source>
</evidence>
<dbReference type="AlphaFoldDB" id="A0A1I5YMU3"/>
<feature type="transmembrane region" description="Helical" evidence="6">
    <location>
        <begin position="367"/>
        <end position="393"/>
    </location>
</feature>
<organism evidence="8 9">
    <name type="scientific">Desemzia incerta</name>
    <dbReference type="NCBI Taxonomy" id="82801"/>
    <lineage>
        <taxon>Bacteria</taxon>
        <taxon>Bacillati</taxon>
        <taxon>Bacillota</taxon>
        <taxon>Bacilli</taxon>
        <taxon>Lactobacillales</taxon>
        <taxon>Carnobacteriaceae</taxon>
        <taxon>Desemzia</taxon>
    </lineage>
</organism>
<name>A0A1I5YMU3_9LACT</name>
<sequence length="704" mass="80473">MDEVKYDGNQLQFYGVVKETAEQKKLSEKVVVFYYIDSLAEKDWWQSQHHKQKLIVEGELSSPEKNRNQYLFDYKQFLFNKRVHWILSADQLAVLPNHNSHTFWENYSLSAIKERLMEHIDQTMTPKIGDYMKTLLLGDVGAFETELLQQFKDMGLLHLLSISGLHIQFLFSIFSYLLLRAGMTKESSYFILVPILFFYGSLIGWGTSPFRAVVASFIALSAARFSIRISTLDVWSMTLIAALMIDPYQISSVGFQLSYGLSLLLVLFSKTFLVSRYNYWTQNLLISFVMTVASTPVLMFHFFEFPWIGTIANLLFIPFFSWVLIPLMIYLALSFLISGTILFELLLNIFETVLSFPEWIASRLSKIPFNLIVTGRIPLFLMGIFCMALILWFMSLETRKHRKKALFGAAAVFLMAVQYQTYSPFGEVVMIDVGQGDAFLIKEPFGQGNHLIDTGGMISFGTEETWMQKESPSTVANRHVLPLLKAKGVRKLTTVFATHGDADHIQALKEIAEGVKIEEVVFPTGTEKKDLFRETAKILQKQSVTLTSVVADKKAPVKVNSFLYVLWPFEAGEGENKDSLVLYGQIGAYKWLFTGDLGVEEEQKLLDEYPNLKVDVLKVGHHGSHTSSSESFIRQIDPEIALISVKKANQFGHPHDEVIDLLESENLKVFRTDLNGAVHYQYFPFEPKRHSMDFRTILLEDEKF</sequence>
<dbReference type="SUPFAM" id="SSF56281">
    <property type="entry name" value="Metallo-hydrolase/oxidoreductase"/>
    <property type="match status" value="1"/>
</dbReference>
<dbReference type="PANTHER" id="PTHR30619">
    <property type="entry name" value="DNA INTERNALIZATION/COMPETENCE PROTEIN COMEC/REC2"/>
    <property type="match status" value="1"/>
</dbReference>
<dbReference type="SMART" id="SM00849">
    <property type="entry name" value="Lactamase_B"/>
    <property type="match status" value="1"/>
</dbReference>
<dbReference type="InterPro" id="IPR004477">
    <property type="entry name" value="ComEC_N"/>
</dbReference>
<dbReference type="InterPro" id="IPR052159">
    <property type="entry name" value="Competence_DNA_uptake"/>
</dbReference>
<keyword evidence="5 6" id="KW-0472">Membrane</keyword>
<reference evidence="8 9" key="1">
    <citation type="submission" date="2016-10" db="EMBL/GenBank/DDBJ databases">
        <authorList>
            <person name="de Groot N.N."/>
        </authorList>
    </citation>
    <scope>NUCLEOTIDE SEQUENCE [LARGE SCALE GENOMIC DNA]</scope>
    <source>
        <strain evidence="8 9">DSM 20581</strain>
    </source>
</reference>
<dbReference type="PANTHER" id="PTHR30619:SF1">
    <property type="entry name" value="RECOMBINATION PROTEIN 2"/>
    <property type="match status" value="1"/>
</dbReference>
<feature type="transmembrane region" description="Helical" evidence="6">
    <location>
        <begin position="405"/>
        <end position="422"/>
    </location>
</feature>
<feature type="transmembrane region" description="Helical" evidence="6">
    <location>
        <begin position="315"/>
        <end position="347"/>
    </location>
</feature>
<keyword evidence="4 6" id="KW-1133">Transmembrane helix</keyword>